<dbReference type="Proteomes" id="UP000286716">
    <property type="component" value="Unassembled WGS sequence"/>
</dbReference>
<protein>
    <submittedName>
        <fullName evidence="1">Uncharacterized protein</fullName>
    </submittedName>
</protein>
<organism evidence="1 2">
    <name type="scientific">Amycolatopsis balhimycina DSM 5908</name>
    <dbReference type="NCBI Taxonomy" id="1081091"/>
    <lineage>
        <taxon>Bacteria</taxon>
        <taxon>Bacillati</taxon>
        <taxon>Actinomycetota</taxon>
        <taxon>Actinomycetes</taxon>
        <taxon>Pseudonocardiales</taxon>
        <taxon>Pseudonocardiaceae</taxon>
        <taxon>Amycolatopsis</taxon>
    </lineage>
</organism>
<dbReference type="EMBL" id="QHHU01000111">
    <property type="protein sequence ID" value="RSM35276.1"/>
    <property type="molecule type" value="Genomic_DNA"/>
</dbReference>
<name>A0A428VWR8_AMYBA</name>
<proteinExistence type="predicted"/>
<evidence type="ECO:0000313" key="2">
    <source>
        <dbReference type="Proteomes" id="UP000286716"/>
    </source>
</evidence>
<dbReference type="AlphaFoldDB" id="A0A428VWR8"/>
<sequence>MAPASPVMAPTNPTGNTYPIPNPTHNVAFGKDSVTTVYTAVPIVTTSKPTTAVIAPTAAAIGAVRRRAQQNPITAK</sequence>
<keyword evidence="2" id="KW-1185">Reference proteome</keyword>
<reference evidence="1 2" key="1">
    <citation type="submission" date="2018-05" db="EMBL/GenBank/DDBJ databases">
        <title>Evolution of GPA BGCs.</title>
        <authorList>
            <person name="Waglechner N."/>
            <person name="Wright G.D."/>
        </authorList>
    </citation>
    <scope>NUCLEOTIDE SEQUENCE [LARGE SCALE GENOMIC DNA]</scope>
    <source>
        <strain evidence="1 2">DSM 5908</strain>
    </source>
</reference>
<accession>A0A428VWR8</accession>
<evidence type="ECO:0000313" key="1">
    <source>
        <dbReference type="EMBL" id="RSM35276.1"/>
    </source>
</evidence>
<gene>
    <name evidence="1" type="ORF">DMA12_44885</name>
</gene>
<comment type="caution">
    <text evidence="1">The sequence shown here is derived from an EMBL/GenBank/DDBJ whole genome shotgun (WGS) entry which is preliminary data.</text>
</comment>